<dbReference type="Proteomes" id="UP000004491">
    <property type="component" value="Unassembled WGS sequence"/>
</dbReference>
<evidence type="ECO:0000259" key="1">
    <source>
        <dbReference type="Pfam" id="PF11898"/>
    </source>
</evidence>
<dbReference type="Pfam" id="PF11898">
    <property type="entry name" value="DUF3418"/>
    <property type="match status" value="1"/>
</dbReference>
<keyword evidence="3" id="KW-1185">Reference proteome</keyword>
<evidence type="ECO:0000313" key="2">
    <source>
        <dbReference type="EMBL" id="EGV50718.1"/>
    </source>
</evidence>
<feature type="domain" description="RNA helicase HrpA C-terminal" evidence="1">
    <location>
        <begin position="1"/>
        <end position="34"/>
    </location>
</feature>
<dbReference type="AlphaFoldDB" id="G2DFA5"/>
<proteinExistence type="predicted"/>
<gene>
    <name evidence="2" type="ORF">Rifp1Sym_cn00190</name>
</gene>
<dbReference type="EMBL" id="AFOC01000067">
    <property type="protein sequence ID" value="EGV50718.1"/>
    <property type="molecule type" value="Genomic_DNA"/>
</dbReference>
<comment type="caution">
    <text evidence="2">The sequence shown here is derived from an EMBL/GenBank/DDBJ whole genome shotgun (WGS) entry which is preliminary data.</text>
</comment>
<protein>
    <recommendedName>
        <fullName evidence="1">RNA helicase HrpA C-terminal domain-containing protein</fullName>
    </recommendedName>
</protein>
<reference evidence="2" key="1">
    <citation type="journal article" date="2011" name="ISME J.">
        <title>The endosymbionts of the deep-sea tubeworms Riftia pachyptila and Tevnia jerichonana share an identical physiology as revealed by proteogenomic analyses.</title>
        <authorList>
            <person name="Gardebrecht A."/>
            <person name="Markert S."/>
            <person name="Felbeck H."/>
            <person name="Thuermer A."/>
            <person name="Albrecht D."/>
            <person name="Wollherr A."/>
            <person name="Kabisch J."/>
            <person name="Lehmann R."/>
            <person name="Daniel R."/>
            <person name="Liesegang H."/>
            <person name="Hecker M."/>
            <person name="Sievert S.M."/>
            <person name="Schweder T."/>
        </authorList>
    </citation>
    <scope>NUCLEOTIDE SEQUENCE [LARGE SCALE GENOMIC DNA]</scope>
</reference>
<sequence>MRWQFEELRVSLFAQELGTERPISLKRIEKRWKELGL</sequence>
<dbReference type="InterPro" id="IPR024590">
    <property type="entry name" value="HrpA_C"/>
</dbReference>
<accession>G2DFA5</accession>
<name>G2DFA5_9GAMM</name>
<organism evidence="2 3">
    <name type="scientific">endosymbiont of Riftia pachyptila</name>
    <name type="common">vent Ph05</name>
    <dbReference type="NCBI Taxonomy" id="1048808"/>
    <lineage>
        <taxon>Bacteria</taxon>
        <taxon>Pseudomonadati</taxon>
        <taxon>Pseudomonadota</taxon>
        <taxon>Gammaproteobacteria</taxon>
        <taxon>sulfur-oxidizing symbionts</taxon>
    </lineage>
</organism>
<evidence type="ECO:0000313" key="3">
    <source>
        <dbReference type="Proteomes" id="UP000004491"/>
    </source>
</evidence>